<evidence type="ECO:0000313" key="2">
    <source>
        <dbReference type="EMBL" id="KOB74096.1"/>
    </source>
</evidence>
<feature type="compositionally biased region" description="Basic and acidic residues" evidence="1">
    <location>
        <begin position="92"/>
        <end position="103"/>
    </location>
</feature>
<evidence type="ECO:0000313" key="3">
    <source>
        <dbReference type="Proteomes" id="UP000037510"/>
    </source>
</evidence>
<keyword evidence="3" id="KW-1185">Reference proteome</keyword>
<accession>A0A0L7LFW3</accession>
<dbReference type="EMBL" id="JTDY01001355">
    <property type="protein sequence ID" value="KOB74096.1"/>
    <property type="molecule type" value="Genomic_DNA"/>
</dbReference>
<dbReference type="AlphaFoldDB" id="A0A0L7LFW3"/>
<keyword evidence="2" id="KW-0695">RNA-directed DNA polymerase</keyword>
<dbReference type="Proteomes" id="UP000037510">
    <property type="component" value="Unassembled WGS sequence"/>
</dbReference>
<feature type="region of interest" description="Disordered" evidence="1">
    <location>
        <begin position="85"/>
        <end position="112"/>
    </location>
</feature>
<dbReference type="GO" id="GO:0003964">
    <property type="term" value="F:RNA-directed DNA polymerase activity"/>
    <property type="evidence" value="ECO:0007669"/>
    <property type="project" value="UniProtKB-KW"/>
</dbReference>
<evidence type="ECO:0000256" key="1">
    <source>
        <dbReference type="SAM" id="MobiDB-lite"/>
    </source>
</evidence>
<name>A0A0L7LFW3_OPEBR</name>
<comment type="caution">
    <text evidence="2">The sequence shown here is derived from an EMBL/GenBank/DDBJ whole genome shotgun (WGS) entry which is preliminary data.</text>
</comment>
<gene>
    <name evidence="2" type="ORF">OBRU01_09809</name>
</gene>
<proteinExistence type="predicted"/>
<sequence>MTLNWRCPVYIREKKLRDIMAEFNVSYRKAIIMYVPPHTPVHDEASRSPVRDDRSLRGIPIPICSTPQFFTSTLPVQETPVQETYAQAVSSKSRETMAHKEKKEEEEENTTT</sequence>
<protein>
    <submittedName>
        <fullName evidence="2">Reverse transcriptase</fullName>
    </submittedName>
</protein>
<reference evidence="2 3" key="1">
    <citation type="journal article" date="2015" name="Genome Biol. Evol.">
        <title>The genome of winter moth (Operophtera brumata) provides a genomic perspective on sexual dimorphism and phenology.</title>
        <authorList>
            <person name="Derks M.F."/>
            <person name="Smit S."/>
            <person name="Salis L."/>
            <person name="Schijlen E."/>
            <person name="Bossers A."/>
            <person name="Mateman C."/>
            <person name="Pijl A.S."/>
            <person name="de Ridder D."/>
            <person name="Groenen M.A."/>
            <person name="Visser M.E."/>
            <person name="Megens H.J."/>
        </authorList>
    </citation>
    <scope>NUCLEOTIDE SEQUENCE [LARGE SCALE GENOMIC DNA]</scope>
    <source>
        <strain evidence="2">WM2013NL</strain>
        <tissue evidence="2">Head and thorax</tissue>
    </source>
</reference>
<keyword evidence="2" id="KW-0808">Transferase</keyword>
<keyword evidence="2" id="KW-0548">Nucleotidyltransferase</keyword>
<organism evidence="2 3">
    <name type="scientific">Operophtera brumata</name>
    <name type="common">Winter moth</name>
    <name type="synonym">Phalaena brumata</name>
    <dbReference type="NCBI Taxonomy" id="104452"/>
    <lineage>
        <taxon>Eukaryota</taxon>
        <taxon>Metazoa</taxon>
        <taxon>Ecdysozoa</taxon>
        <taxon>Arthropoda</taxon>
        <taxon>Hexapoda</taxon>
        <taxon>Insecta</taxon>
        <taxon>Pterygota</taxon>
        <taxon>Neoptera</taxon>
        <taxon>Endopterygota</taxon>
        <taxon>Lepidoptera</taxon>
        <taxon>Glossata</taxon>
        <taxon>Ditrysia</taxon>
        <taxon>Geometroidea</taxon>
        <taxon>Geometridae</taxon>
        <taxon>Larentiinae</taxon>
        <taxon>Operophtera</taxon>
    </lineage>
</organism>